<dbReference type="EMBL" id="JAOPHQ010002293">
    <property type="protein sequence ID" value="KAK0147596.1"/>
    <property type="molecule type" value="Genomic_DNA"/>
</dbReference>
<evidence type="ECO:0000313" key="2">
    <source>
        <dbReference type="EMBL" id="KAK0147596.1"/>
    </source>
</evidence>
<dbReference type="Proteomes" id="UP001174136">
    <property type="component" value="Unassembled WGS sequence"/>
</dbReference>
<comment type="caution">
    <text evidence="2">The sequence shown here is derived from an EMBL/GenBank/DDBJ whole genome shotgun (WGS) entry which is preliminary data.</text>
</comment>
<evidence type="ECO:0008006" key="4">
    <source>
        <dbReference type="Google" id="ProtNLM"/>
    </source>
</evidence>
<feature type="compositionally biased region" description="Basic and acidic residues" evidence="1">
    <location>
        <begin position="29"/>
        <end position="38"/>
    </location>
</feature>
<gene>
    <name evidence="2" type="ORF">N1851_012927</name>
</gene>
<organism evidence="2 3">
    <name type="scientific">Merluccius polli</name>
    <name type="common">Benguela hake</name>
    <name type="synonym">Merluccius cadenati</name>
    <dbReference type="NCBI Taxonomy" id="89951"/>
    <lineage>
        <taxon>Eukaryota</taxon>
        <taxon>Metazoa</taxon>
        <taxon>Chordata</taxon>
        <taxon>Craniata</taxon>
        <taxon>Vertebrata</taxon>
        <taxon>Euteleostomi</taxon>
        <taxon>Actinopterygii</taxon>
        <taxon>Neopterygii</taxon>
        <taxon>Teleostei</taxon>
        <taxon>Neoteleostei</taxon>
        <taxon>Acanthomorphata</taxon>
        <taxon>Zeiogadaria</taxon>
        <taxon>Gadariae</taxon>
        <taxon>Gadiformes</taxon>
        <taxon>Gadoidei</taxon>
        <taxon>Merlucciidae</taxon>
        <taxon>Merluccius</taxon>
    </lineage>
</organism>
<proteinExistence type="predicted"/>
<feature type="region of interest" description="Disordered" evidence="1">
    <location>
        <begin position="80"/>
        <end position="104"/>
    </location>
</feature>
<reference evidence="2" key="1">
    <citation type="journal article" date="2023" name="Front. Mar. Sci.">
        <title>A new Merluccius polli reference genome to investigate the effects of global change in West African waters.</title>
        <authorList>
            <person name="Mateo J.L."/>
            <person name="Blanco-Fernandez C."/>
            <person name="Garcia-Vazquez E."/>
            <person name="Machado-Schiaffino G."/>
        </authorList>
    </citation>
    <scope>NUCLEOTIDE SEQUENCE</scope>
    <source>
        <strain evidence="2">C29</strain>
        <tissue evidence="2">Fin</tissue>
    </source>
</reference>
<evidence type="ECO:0000256" key="1">
    <source>
        <dbReference type="SAM" id="MobiDB-lite"/>
    </source>
</evidence>
<dbReference type="AlphaFoldDB" id="A0AA47MWV3"/>
<evidence type="ECO:0000313" key="3">
    <source>
        <dbReference type="Proteomes" id="UP001174136"/>
    </source>
</evidence>
<accession>A0AA47MWV3</accession>
<sequence length="247" mass="28511">MTTIIVSMAAERFGVEEERGAKQPYTKNQRADASEEEHAPLAELDLMLRKRLLILHRAEQHRRRRRERATKRTAFINNPRRKSTNTFTTPSVTPPETKTRGVRGWCHSERSSGCGEKRCRSAPGTSYRVYKHCPKLLHQLWRIWRIWRRGKTAQQWQFAEGVWIPKENSKNISQFRIISLLIVEVTDFSLKNKYIDTSEQKGGIPGSITGLVTQLLREAKNRGDLVVLWLDLANAYGSMPLRPHPGL</sequence>
<protein>
    <recommendedName>
        <fullName evidence="4">Reverse transcriptase</fullName>
    </recommendedName>
</protein>
<feature type="region of interest" description="Disordered" evidence="1">
    <location>
        <begin position="17"/>
        <end position="38"/>
    </location>
</feature>
<keyword evidence="3" id="KW-1185">Reference proteome</keyword>
<feature type="compositionally biased region" description="Polar residues" evidence="1">
    <location>
        <begin position="84"/>
        <end position="96"/>
    </location>
</feature>
<name>A0AA47MWV3_MERPO</name>